<name>A0A7G5BU65_9BACL</name>
<sequence>MGRNLGIVNMLAVVFIAALLVAYIVYVQKEKSEIEQLKLSYAIDYASDAGAMAMLETTNLDMDYTKGQFSFSVDPQLALDAFLDVFCFNYDMMPTEQNKALLKDFIPVAAVATNDGYYMATHQLVRNGGGNYPDNPGGEVNDGDWDLVFGMKMPYLYASGSDIYALNMGLKHSLKINNNSLTKPEGIPPGLTEVTARALMSNLVSEDMANSIDEMNETNPYWRNAFYIPSQLTKNSGVNPIEGPSFLVLVQGVNLTTSRPISGFSVSGTKIVGARMVIGYKPGGVPLYAYADKVDEGTVTVVDLFTSIEEAAEAGYYMDLEVMK</sequence>
<dbReference type="RefSeq" id="WP_182301848.1">
    <property type="nucleotide sequence ID" value="NZ_CP041969.1"/>
</dbReference>
<dbReference type="AlphaFoldDB" id="A0A7G5BU65"/>
<reference evidence="2 3" key="1">
    <citation type="submission" date="2019-07" db="EMBL/GenBank/DDBJ databases">
        <authorList>
            <person name="Kim J.K."/>
            <person name="Cheong H.-M."/>
            <person name="Choi Y."/>
            <person name="Hwang K.J."/>
            <person name="Lee S."/>
            <person name="Choi C."/>
        </authorList>
    </citation>
    <scope>NUCLEOTIDE SEQUENCE [LARGE SCALE GENOMIC DNA]</scope>
    <source>
        <strain evidence="2 3">KS 22</strain>
    </source>
</reference>
<keyword evidence="3" id="KW-1185">Reference proteome</keyword>
<dbReference type="EMBL" id="CP041969">
    <property type="protein sequence ID" value="QMV40499.1"/>
    <property type="molecule type" value="Genomic_DNA"/>
</dbReference>
<evidence type="ECO:0000313" key="2">
    <source>
        <dbReference type="EMBL" id="QMV40499.1"/>
    </source>
</evidence>
<feature type="transmembrane region" description="Helical" evidence="1">
    <location>
        <begin position="6"/>
        <end position="26"/>
    </location>
</feature>
<evidence type="ECO:0000313" key="3">
    <source>
        <dbReference type="Proteomes" id="UP000515679"/>
    </source>
</evidence>
<proteinExistence type="predicted"/>
<accession>A0A7G5BU65</accession>
<protein>
    <submittedName>
        <fullName evidence="2">Uncharacterized protein</fullName>
    </submittedName>
</protein>
<keyword evidence="1" id="KW-0472">Membrane</keyword>
<dbReference type="Proteomes" id="UP000515679">
    <property type="component" value="Chromosome"/>
</dbReference>
<keyword evidence="1" id="KW-0812">Transmembrane</keyword>
<keyword evidence="1" id="KW-1133">Transmembrane helix</keyword>
<gene>
    <name evidence="2" type="ORF">FPL14_04225</name>
</gene>
<evidence type="ECO:0000256" key="1">
    <source>
        <dbReference type="SAM" id="Phobius"/>
    </source>
</evidence>
<dbReference type="KEGG" id="cchl:FPL14_04225"/>
<organism evidence="2 3">
    <name type="scientific">Cohnella cholangitidis</name>
    <dbReference type="NCBI Taxonomy" id="2598458"/>
    <lineage>
        <taxon>Bacteria</taxon>
        <taxon>Bacillati</taxon>
        <taxon>Bacillota</taxon>
        <taxon>Bacilli</taxon>
        <taxon>Bacillales</taxon>
        <taxon>Paenibacillaceae</taxon>
        <taxon>Cohnella</taxon>
    </lineage>
</organism>